<gene>
    <name evidence="2" type="ORF">URODEC1_LOCUS53096</name>
</gene>
<name>A0ABC9AG49_9POAL</name>
<organism evidence="2 3">
    <name type="scientific">Urochloa decumbens</name>
    <dbReference type="NCBI Taxonomy" id="240449"/>
    <lineage>
        <taxon>Eukaryota</taxon>
        <taxon>Viridiplantae</taxon>
        <taxon>Streptophyta</taxon>
        <taxon>Embryophyta</taxon>
        <taxon>Tracheophyta</taxon>
        <taxon>Spermatophyta</taxon>
        <taxon>Magnoliopsida</taxon>
        <taxon>Liliopsida</taxon>
        <taxon>Poales</taxon>
        <taxon>Poaceae</taxon>
        <taxon>PACMAD clade</taxon>
        <taxon>Panicoideae</taxon>
        <taxon>Panicodae</taxon>
        <taxon>Paniceae</taxon>
        <taxon>Melinidinae</taxon>
        <taxon>Urochloa</taxon>
    </lineage>
</organism>
<evidence type="ECO:0000256" key="1">
    <source>
        <dbReference type="SAM" id="MobiDB-lite"/>
    </source>
</evidence>
<sequence>MLGCQGDQKKRGEGTQMRNPSRQVGTVIRCRRCKGVGHNITSCGKRNGPPASVPLNTNAIVSTTQQSYSSANVGTSKRKRSSDVISASQAKGKYKGPTHKNVNVTKTSAMARVSTSAGGTASLKLHAQVPHKQARSSVTVKVTSGTASGKVTAQETTKRKTAPPAKYQEFLMMPPGRPAKM</sequence>
<reference evidence="3" key="1">
    <citation type="submission" date="2024-06" db="EMBL/GenBank/DDBJ databases">
        <authorList>
            <person name="Ryan C."/>
        </authorList>
    </citation>
    <scope>NUCLEOTIDE SEQUENCE [LARGE SCALE GENOMIC DNA]</scope>
</reference>
<keyword evidence="3" id="KW-1185">Reference proteome</keyword>
<protein>
    <submittedName>
        <fullName evidence="2">Uncharacterized protein</fullName>
    </submittedName>
</protein>
<dbReference type="AlphaFoldDB" id="A0ABC9AG49"/>
<proteinExistence type="predicted"/>
<feature type="region of interest" description="Disordered" evidence="1">
    <location>
        <begin position="130"/>
        <end position="162"/>
    </location>
</feature>
<reference evidence="2 3" key="2">
    <citation type="submission" date="2024-10" db="EMBL/GenBank/DDBJ databases">
        <authorList>
            <person name="Ryan C."/>
        </authorList>
    </citation>
    <scope>NUCLEOTIDE SEQUENCE [LARGE SCALE GENOMIC DNA]</scope>
</reference>
<evidence type="ECO:0000313" key="2">
    <source>
        <dbReference type="EMBL" id="CAL4975364.1"/>
    </source>
</evidence>
<feature type="region of interest" description="Disordered" evidence="1">
    <location>
        <begin position="70"/>
        <end position="100"/>
    </location>
</feature>
<feature type="compositionally biased region" description="Polar residues" evidence="1">
    <location>
        <begin position="135"/>
        <end position="155"/>
    </location>
</feature>
<feature type="region of interest" description="Disordered" evidence="1">
    <location>
        <begin position="1"/>
        <end position="23"/>
    </location>
</feature>
<dbReference type="Proteomes" id="UP001497457">
    <property type="component" value="Chromosome 20rd"/>
</dbReference>
<evidence type="ECO:0000313" key="3">
    <source>
        <dbReference type="Proteomes" id="UP001497457"/>
    </source>
</evidence>
<accession>A0ABC9AG49</accession>
<dbReference type="EMBL" id="OZ075130">
    <property type="protein sequence ID" value="CAL4975364.1"/>
    <property type="molecule type" value="Genomic_DNA"/>
</dbReference>